<gene>
    <name evidence="2" type="ORF">FOZ63_000114</name>
</gene>
<dbReference type="EMBL" id="JABANO010021800">
    <property type="protein sequence ID" value="KAF4726217.1"/>
    <property type="molecule type" value="Genomic_DNA"/>
</dbReference>
<evidence type="ECO:0000256" key="1">
    <source>
        <dbReference type="SAM" id="MobiDB-lite"/>
    </source>
</evidence>
<keyword evidence="3" id="KW-1185">Reference proteome</keyword>
<evidence type="ECO:0000313" key="2">
    <source>
        <dbReference type="EMBL" id="KAF4726217.1"/>
    </source>
</evidence>
<dbReference type="Proteomes" id="UP000553632">
    <property type="component" value="Unassembled WGS sequence"/>
</dbReference>
<proteinExistence type="predicted"/>
<reference evidence="2 3" key="1">
    <citation type="submission" date="2020-04" db="EMBL/GenBank/DDBJ databases">
        <title>Perkinsus olseni comparative genomics.</title>
        <authorList>
            <person name="Bogema D.R."/>
        </authorList>
    </citation>
    <scope>NUCLEOTIDE SEQUENCE [LARGE SCALE GENOMIC DNA]</scope>
    <source>
        <strain evidence="2 3">ATCC PRA-207</strain>
    </source>
</reference>
<dbReference type="AlphaFoldDB" id="A0A7J6RZU4"/>
<feature type="region of interest" description="Disordered" evidence="1">
    <location>
        <begin position="1"/>
        <end position="55"/>
    </location>
</feature>
<feature type="non-terminal residue" evidence="2">
    <location>
        <position position="1"/>
    </location>
</feature>
<name>A0A7J6RZU4_PEROL</name>
<organism evidence="2 3">
    <name type="scientific">Perkinsus olseni</name>
    <name type="common">Perkinsus atlanticus</name>
    <dbReference type="NCBI Taxonomy" id="32597"/>
    <lineage>
        <taxon>Eukaryota</taxon>
        <taxon>Sar</taxon>
        <taxon>Alveolata</taxon>
        <taxon>Perkinsozoa</taxon>
        <taxon>Perkinsea</taxon>
        <taxon>Perkinsida</taxon>
        <taxon>Perkinsidae</taxon>
        <taxon>Perkinsus</taxon>
    </lineage>
</organism>
<protein>
    <submittedName>
        <fullName evidence="2">Uncharacterized protein</fullName>
    </submittedName>
</protein>
<sequence>VHARMMKLEGSIKALAAEAKSQQKEHEQPGRTASRGATAHPSAKRSASRSIGPSIGSKLKDLQLEFSKLGNKKADCIAHTRALEIAKKTVEEELDCRDTCTAL</sequence>
<feature type="non-terminal residue" evidence="2">
    <location>
        <position position="103"/>
    </location>
</feature>
<accession>A0A7J6RZU4</accession>
<evidence type="ECO:0000313" key="3">
    <source>
        <dbReference type="Proteomes" id="UP000553632"/>
    </source>
</evidence>
<comment type="caution">
    <text evidence="2">The sequence shown here is derived from an EMBL/GenBank/DDBJ whole genome shotgun (WGS) entry which is preliminary data.</text>
</comment>